<dbReference type="InterPro" id="IPR016032">
    <property type="entry name" value="Sig_transdc_resp-reg_C-effctor"/>
</dbReference>
<evidence type="ECO:0000256" key="2">
    <source>
        <dbReference type="ARBA" id="ARBA00023015"/>
    </source>
</evidence>
<dbReference type="SMART" id="SM00448">
    <property type="entry name" value="REC"/>
    <property type="match status" value="1"/>
</dbReference>
<keyword evidence="4" id="KW-0804">Transcription</keyword>
<evidence type="ECO:0000259" key="7">
    <source>
        <dbReference type="PROSITE" id="PS50110"/>
    </source>
</evidence>
<proteinExistence type="predicted"/>
<evidence type="ECO:0000256" key="3">
    <source>
        <dbReference type="ARBA" id="ARBA00023125"/>
    </source>
</evidence>
<evidence type="ECO:0000256" key="5">
    <source>
        <dbReference type="PROSITE-ProRule" id="PRU00169"/>
    </source>
</evidence>
<dbReference type="InterPro" id="IPR011006">
    <property type="entry name" value="CheY-like_superfamily"/>
</dbReference>
<evidence type="ECO:0000256" key="4">
    <source>
        <dbReference type="ARBA" id="ARBA00023163"/>
    </source>
</evidence>
<evidence type="ECO:0000256" key="1">
    <source>
        <dbReference type="ARBA" id="ARBA00022553"/>
    </source>
</evidence>
<dbReference type="InterPro" id="IPR039420">
    <property type="entry name" value="WalR-like"/>
</dbReference>
<protein>
    <submittedName>
        <fullName evidence="8">Response regulator</fullName>
    </submittedName>
</protein>
<feature type="domain" description="Response regulatory" evidence="7">
    <location>
        <begin position="4"/>
        <end position="120"/>
    </location>
</feature>
<dbReference type="InterPro" id="IPR058245">
    <property type="entry name" value="NreC/VraR/RcsB-like_REC"/>
</dbReference>
<feature type="modified residue" description="4-aspartylphosphate" evidence="5">
    <location>
        <position position="55"/>
    </location>
</feature>
<dbReference type="Gene3D" id="3.40.50.2300">
    <property type="match status" value="1"/>
</dbReference>
<dbReference type="SUPFAM" id="SSF52172">
    <property type="entry name" value="CheY-like"/>
    <property type="match status" value="1"/>
</dbReference>
<keyword evidence="1 5" id="KW-0597">Phosphoprotein</keyword>
<dbReference type="Pfam" id="PF00196">
    <property type="entry name" value="GerE"/>
    <property type="match status" value="1"/>
</dbReference>
<dbReference type="PANTHER" id="PTHR43214:SF24">
    <property type="entry name" value="TRANSCRIPTIONAL REGULATORY PROTEIN NARL-RELATED"/>
    <property type="match status" value="1"/>
</dbReference>
<dbReference type="CDD" id="cd06170">
    <property type="entry name" value="LuxR_C_like"/>
    <property type="match status" value="1"/>
</dbReference>
<accession>A0ABN0V414</accession>
<dbReference type="PRINTS" id="PR00038">
    <property type="entry name" value="HTHLUXR"/>
</dbReference>
<reference evidence="8 9" key="1">
    <citation type="journal article" date="2019" name="Int. J. Syst. Evol. Microbiol.">
        <title>The Global Catalogue of Microorganisms (GCM) 10K type strain sequencing project: providing services to taxonomists for standard genome sequencing and annotation.</title>
        <authorList>
            <consortium name="The Broad Institute Genomics Platform"/>
            <consortium name="The Broad Institute Genome Sequencing Center for Infectious Disease"/>
            <person name="Wu L."/>
            <person name="Ma J."/>
        </authorList>
    </citation>
    <scope>NUCLEOTIDE SEQUENCE [LARGE SCALE GENOMIC DNA]</scope>
    <source>
        <strain evidence="8 9">JCM 4505</strain>
    </source>
</reference>
<dbReference type="PROSITE" id="PS00622">
    <property type="entry name" value="HTH_LUXR_1"/>
    <property type="match status" value="1"/>
</dbReference>
<dbReference type="PANTHER" id="PTHR43214">
    <property type="entry name" value="TWO-COMPONENT RESPONSE REGULATOR"/>
    <property type="match status" value="1"/>
</dbReference>
<keyword evidence="9" id="KW-1185">Reference proteome</keyword>
<dbReference type="InterPro" id="IPR000792">
    <property type="entry name" value="Tscrpt_reg_LuxR_C"/>
</dbReference>
<keyword evidence="2" id="KW-0805">Transcription regulation</keyword>
<dbReference type="PROSITE" id="PS50110">
    <property type="entry name" value="RESPONSE_REGULATORY"/>
    <property type="match status" value="1"/>
</dbReference>
<dbReference type="Pfam" id="PF00072">
    <property type="entry name" value="Response_reg"/>
    <property type="match status" value="1"/>
</dbReference>
<dbReference type="SMART" id="SM00421">
    <property type="entry name" value="HTH_LUXR"/>
    <property type="match status" value="1"/>
</dbReference>
<organism evidence="8 9">
    <name type="scientific">Streptomyces polychromogenes</name>
    <dbReference type="NCBI Taxonomy" id="67342"/>
    <lineage>
        <taxon>Bacteria</taxon>
        <taxon>Bacillati</taxon>
        <taxon>Actinomycetota</taxon>
        <taxon>Actinomycetes</taxon>
        <taxon>Kitasatosporales</taxon>
        <taxon>Streptomycetaceae</taxon>
        <taxon>Streptomyces</taxon>
    </lineage>
</organism>
<comment type="caution">
    <text evidence="8">The sequence shown here is derived from an EMBL/GenBank/DDBJ whole genome shotgun (WGS) entry which is preliminary data.</text>
</comment>
<sequence>MTIRILVADDEALLRMAFGTVLETQPDMTPVGEAADGDQAVRLARELRPDVVLMDVRMPGTDGIEATRRIVEVSPGSRVLILTTFDLDEYAFAGLHAGASGFLLKNTRPEELLTAIRDVAAGDAVVSPRITGRLLESLRPHLPDASGGPRAVPSGHAERLARLSAREREVLVQVGRGLSNTEIAATLHLAEATVKSHLGRILPKLGLRDRIQAVVFAYESRLVHPS</sequence>
<evidence type="ECO:0000259" key="6">
    <source>
        <dbReference type="PROSITE" id="PS50043"/>
    </source>
</evidence>
<dbReference type="RefSeq" id="WP_344152903.1">
    <property type="nucleotide sequence ID" value="NZ_BAAABV010000006.1"/>
</dbReference>
<gene>
    <name evidence="8" type="ORF">GCM10010302_09830</name>
</gene>
<dbReference type="Proteomes" id="UP001501867">
    <property type="component" value="Unassembled WGS sequence"/>
</dbReference>
<name>A0ABN0V414_9ACTN</name>
<feature type="domain" description="HTH luxR-type" evidence="6">
    <location>
        <begin position="156"/>
        <end position="221"/>
    </location>
</feature>
<dbReference type="InterPro" id="IPR001789">
    <property type="entry name" value="Sig_transdc_resp-reg_receiver"/>
</dbReference>
<dbReference type="PROSITE" id="PS50043">
    <property type="entry name" value="HTH_LUXR_2"/>
    <property type="match status" value="1"/>
</dbReference>
<dbReference type="SUPFAM" id="SSF46894">
    <property type="entry name" value="C-terminal effector domain of the bipartite response regulators"/>
    <property type="match status" value="1"/>
</dbReference>
<keyword evidence="3" id="KW-0238">DNA-binding</keyword>
<evidence type="ECO:0000313" key="8">
    <source>
        <dbReference type="EMBL" id="GAA0274226.1"/>
    </source>
</evidence>
<dbReference type="EMBL" id="BAAABV010000006">
    <property type="protein sequence ID" value="GAA0274226.1"/>
    <property type="molecule type" value="Genomic_DNA"/>
</dbReference>
<evidence type="ECO:0000313" key="9">
    <source>
        <dbReference type="Proteomes" id="UP001501867"/>
    </source>
</evidence>
<dbReference type="CDD" id="cd17535">
    <property type="entry name" value="REC_NarL-like"/>
    <property type="match status" value="1"/>
</dbReference>